<protein>
    <recommendedName>
        <fullName evidence="1">Integrase core domain-containing protein</fullName>
    </recommendedName>
</protein>
<dbReference type="EMBL" id="CALNXK010000251">
    <property type="protein sequence ID" value="CAH3179160.1"/>
    <property type="molecule type" value="Genomic_DNA"/>
</dbReference>
<proteinExistence type="predicted"/>
<dbReference type="Pfam" id="PF24764">
    <property type="entry name" value="rva_4"/>
    <property type="match status" value="1"/>
</dbReference>
<organism evidence="2 3">
    <name type="scientific">Porites lobata</name>
    <dbReference type="NCBI Taxonomy" id="104759"/>
    <lineage>
        <taxon>Eukaryota</taxon>
        <taxon>Metazoa</taxon>
        <taxon>Cnidaria</taxon>
        <taxon>Anthozoa</taxon>
        <taxon>Hexacorallia</taxon>
        <taxon>Scleractinia</taxon>
        <taxon>Fungiina</taxon>
        <taxon>Poritidae</taxon>
        <taxon>Porites</taxon>
    </lineage>
</organism>
<dbReference type="InterPro" id="IPR058913">
    <property type="entry name" value="Integrase_dom_put"/>
</dbReference>
<dbReference type="Proteomes" id="UP001159405">
    <property type="component" value="Unassembled WGS sequence"/>
</dbReference>
<evidence type="ECO:0000313" key="2">
    <source>
        <dbReference type="EMBL" id="CAH3179160.1"/>
    </source>
</evidence>
<gene>
    <name evidence="2" type="ORF">PLOB_00021669</name>
</gene>
<reference evidence="2 3" key="1">
    <citation type="submission" date="2022-05" db="EMBL/GenBank/DDBJ databases">
        <authorList>
            <consortium name="Genoscope - CEA"/>
            <person name="William W."/>
        </authorList>
    </citation>
    <scope>NUCLEOTIDE SEQUENCE [LARGE SCALE GENOMIC DNA]</scope>
</reference>
<evidence type="ECO:0000259" key="1">
    <source>
        <dbReference type="Pfam" id="PF24764"/>
    </source>
</evidence>
<comment type="caution">
    <text evidence="2">The sequence shown here is derived from an EMBL/GenBank/DDBJ whole genome shotgun (WGS) entry which is preliminary data.</text>
</comment>
<feature type="domain" description="Integrase core" evidence="1">
    <location>
        <begin position="74"/>
        <end position="130"/>
    </location>
</feature>
<keyword evidence="3" id="KW-1185">Reference proteome</keyword>
<sequence length="171" mass="20139">MTWNFQLMFWNCYRSWEDIARMLLVSRWTVHRRVSDFGLNHLTRFSDVTDEQLDSKVSAFLREHGCLVGSSMLIECPLHKFALHYIYLPRINRVLSSFTSAWNNQPLRAENNSSPERIWVNGMINVRNHQLMAVAEIVEEEPSFYDLSWYGYDPSAPPPMDDGRPQLILRM</sequence>
<accession>A0ABN8RN02</accession>
<evidence type="ECO:0000313" key="3">
    <source>
        <dbReference type="Proteomes" id="UP001159405"/>
    </source>
</evidence>
<name>A0ABN8RN02_9CNID</name>